<organism evidence="2 3">
    <name type="scientific">Fusarium albosuccineum</name>
    <dbReference type="NCBI Taxonomy" id="1237068"/>
    <lineage>
        <taxon>Eukaryota</taxon>
        <taxon>Fungi</taxon>
        <taxon>Dikarya</taxon>
        <taxon>Ascomycota</taxon>
        <taxon>Pezizomycotina</taxon>
        <taxon>Sordariomycetes</taxon>
        <taxon>Hypocreomycetidae</taxon>
        <taxon>Hypocreales</taxon>
        <taxon>Nectriaceae</taxon>
        <taxon>Fusarium</taxon>
        <taxon>Fusarium decemcellulare species complex</taxon>
    </lineage>
</organism>
<sequence length="649" mass="72125">MDVEQSRLLAGFANLLSTLSNATRTKIKDKLGLEWTSAESSFPSLQAPSTEVLSPSTDIGYILDSNLGSTFSNSLQNWTDNPEEFFHQTNFSLGQNLCSYIQGLEKVEMINAVRLRFTKREFYRYRETWGPNGRDDFLEKIRRGGCSITKRKCERWSREGKIYCMFTENFGDEVLFPLKLTSQGIKDINYKEVNTIIAGLRKEGANKAMRAIVDRYTTAAGEITAHLRKQLAISNILGPYDFPKVVDGFCHERPEQAHKKRKTHHPATRSPNAVGPEPAGVTLPPTAPGNTEFESQHSSSVSHPQDRELQQNQPSTTLSPPRAAPAEGPAVTRSHLAETPRSRSTSTGLPAAASDTRREAVAPIPRVVGSWGLQANVWIHSSPALGTGPRKPESQDRVASSGDWGRVHSLPPQSRPSPMEPRNPANTARYASIREAQEDIPQSPSSQSFSSPYSTSTQQQLQLHQPPQLRVSRDGETVAHKGHQVQLNFGKDSPNRHRTSVLVYANPPPETRLVYANSQTADLSYIDSQAYTRQLGAIESSRDRASTATPDYRADMEVSPEQPGSSGQSNDTPRTQLGLPRFLQSDYGEHENLSPHIQGEEYCPDLPYSAFAISNEHDWNMRQTLSFCEADNFDFNFWNATDDAAQPES</sequence>
<dbReference type="Proteomes" id="UP000554235">
    <property type="component" value="Unassembled WGS sequence"/>
</dbReference>
<evidence type="ECO:0000313" key="2">
    <source>
        <dbReference type="EMBL" id="KAF4470077.1"/>
    </source>
</evidence>
<gene>
    <name evidence="2" type="ORF">FALBO_3022</name>
</gene>
<feature type="compositionally biased region" description="Basic residues" evidence="1">
    <location>
        <begin position="258"/>
        <end position="267"/>
    </location>
</feature>
<evidence type="ECO:0000313" key="3">
    <source>
        <dbReference type="Proteomes" id="UP000554235"/>
    </source>
</evidence>
<feature type="region of interest" description="Disordered" evidence="1">
    <location>
        <begin position="382"/>
        <end position="425"/>
    </location>
</feature>
<feature type="compositionally biased region" description="Polar residues" evidence="1">
    <location>
        <begin position="310"/>
        <end position="319"/>
    </location>
</feature>
<feature type="compositionally biased region" description="Polar residues" evidence="1">
    <location>
        <begin position="288"/>
        <end position="303"/>
    </location>
</feature>
<proteinExistence type="predicted"/>
<dbReference type="AlphaFoldDB" id="A0A8H4LIK9"/>
<feature type="region of interest" description="Disordered" evidence="1">
    <location>
        <begin position="438"/>
        <end position="468"/>
    </location>
</feature>
<feature type="region of interest" description="Disordered" evidence="1">
    <location>
        <begin position="255"/>
        <end position="358"/>
    </location>
</feature>
<dbReference type="EMBL" id="JAADYS010000396">
    <property type="protein sequence ID" value="KAF4470077.1"/>
    <property type="molecule type" value="Genomic_DNA"/>
</dbReference>
<evidence type="ECO:0000256" key="1">
    <source>
        <dbReference type="SAM" id="MobiDB-lite"/>
    </source>
</evidence>
<accession>A0A8H4LIK9</accession>
<keyword evidence="3" id="KW-1185">Reference proteome</keyword>
<comment type="caution">
    <text evidence="2">The sequence shown here is derived from an EMBL/GenBank/DDBJ whole genome shotgun (WGS) entry which is preliminary data.</text>
</comment>
<feature type="compositionally biased region" description="Polar residues" evidence="1">
    <location>
        <begin position="562"/>
        <end position="575"/>
    </location>
</feature>
<reference evidence="2 3" key="1">
    <citation type="submission" date="2020-01" db="EMBL/GenBank/DDBJ databases">
        <title>Identification and distribution of gene clusters putatively required for synthesis of sphingolipid metabolism inhibitors in phylogenetically diverse species of the filamentous fungus Fusarium.</title>
        <authorList>
            <person name="Kim H.-S."/>
            <person name="Busman M."/>
            <person name="Brown D.W."/>
            <person name="Divon H."/>
            <person name="Uhlig S."/>
            <person name="Proctor R.H."/>
        </authorList>
    </citation>
    <scope>NUCLEOTIDE SEQUENCE [LARGE SCALE GENOMIC DNA]</scope>
    <source>
        <strain evidence="2 3">NRRL 20459</strain>
    </source>
</reference>
<name>A0A8H4LIK9_9HYPO</name>
<protein>
    <submittedName>
        <fullName evidence="2">Uncharacterized protein</fullName>
    </submittedName>
</protein>
<feature type="compositionally biased region" description="Low complexity" evidence="1">
    <location>
        <begin position="441"/>
        <end position="468"/>
    </location>
</feature>
<dbReference type="OrthoDB" id="5115443at2759"/>
<feature type="region of interest" description="Disordered" evidence="1">
    <location>
        <begin position="537"/>
        <end position="578"/>
    </location>
</feature>